<dbReference type="GO" id="GO:0006508">
    <property type="term" value="P:proteolysis"/>
    <property type="evidence" value="ECO:0007669"/>
    <property type="project" value="UniProtKB-KW"/>
</dbReference>
<protein>
    <submittedName>
        <fullName evidence="6">C40 family peptidase</fullName>
    </submittedName>
</protein>
<dbReference type="Gene3D" id="2.30.30.40">
    <property type="entry name" value="SH3 Domains"/>
    <property type="match status" value="1"/>
</dbReference>
<keyword evidence="3" id="KW-0378">Hydrolase</keyword>
<keyword evidence="2" id="KW-0645">Protease</keyword>
<dbReference type="GO" id="GO:0008234">
    <property type="term" value="F:cysteine-type peptidase activity"/>
    <property type="evidence" value="ECO:0007669"/>
    <property type="project" value="UniProtKB-KW"/>
</dbReference>
<reference evidence="6" key="2">
    <citation type="submission" date="2021-04" db="EMBL/GenBank/DDBJ databases">
        <authorList>
            <person name="Gilroy R."/>
        </authorList>
    </citation>
    <scope>NUCLEOTIDE SEQUENCE</scope>
    <source>
        <strain evidence="6">CHK189-11263</strain>
    </source>
</reference>
<dbReference type="Pfam" id="PF00877">
    <property type="entry name" value="NLPC_P60"/>
    <property type="match status" value="1"/>
</dbReference>
<feature type="domain" description="NlpC/P60" evidence="5">
    <location>
        <begin position="147"/>
        <end position="267"/>
    </location>
</feature>
<name>A0A9D2M901_9FIRM</name>
<evidence type="ECO:0000313" key="7">
    <source>
        <dbReference type="Proteomes" id="UP000824208"/>
    </source>
</evidence>
<evidence type="ECO:0000313" key="6">
    <source>
        <dbReference type="EMBL" id="HJB56062.1"/>
    </source>
</evidence>
<organism evidence="6 7">
    <name type="scientific">Candidatus Flavonifractor intestinipullorum</name>
    <dbReference type="NCBI Taxonomy" id="2838587"/>
    <lineage>
        <taxon>Bacteria</taxon>
        <taxon>Bacillati</taxon>
        <taxon>Bacillota</taxon>
        <taxon>Clostridia</taxon>
        <taxon>Eubacteriales</taxon>
        <taxon>Oscillospiraceae</taxon>
        <taxon>Flavonifractor</taxon>
    </lineage>
</organism>
<evidence type="ECO:0000256" key="1">
    <source>
        <dbReference type="ARBA" id="ARBA00007074"/>
    </source>
</evidence>
<dbReference type="EMBL" id="DWYC01000006">
    <property type="protein sequence ID" value="HJB56062.1"/>
    <property type="molecule type" value="Genomic_DNA"/>
</dbReference>
<dbReference type="InterPro" id="IPR000064">
    <property type="entry name" value="NLP_P60_dom"/>
</dbReference>
<reference evidence="6" key="1">
    <citation type="journal article" date="2021" name="PeerJ">
        <title>Extensive microbial diversity within the chicken gut microbiome revealed by metagenomics and culture.</title>
        <authorList>
            <person name="Gilroy R."/>
            <person name="Ravi A."/>
            <person name="Getino M."/>
            <person name="Pursley I."/>
            <person name="Horton D.L."/>
            <person name="Alikhan N.F."/>
            <person name="Baker D."/>
            <person name="Gharbi K."/>
            <person name="Hall N."/>
            <person name="Watson M."/>
            <person name="Adriaenssens E.M."/>
            <person name="Foster-Nyarko E."/>
            <person name="Jarju S."/>
            <person name="Secka A."/>
            <person name="Antonio M."/>
            <person name="Oren A."/>
            <person name="Chaudhuri R.R."/>
            <person name="La Ragione R."/>
            <person name="Hildebrand F."/>
            <person name="Pallen M.J."/>
        </authorList>
    </citation>
    <scope>NUCLEOTIDE SEQUENCE</scope>
    <source>
        <strain evidence="6">CHK189-11263</strain>
    </source>
</reference>
<comment type="similarity">
    <text evidence="1">Belongs to the peptidase C40 family.</text>
</comment>
<dbReference type="PROSITE" id="PS51935">
    <property type="entry name" value="NLPC_P60"/>
    <property type="match status" value="1"/>
</dbReference>
<evidence type="ECO:0000256" key="2">
    <source>
        <dbReference type="ARBA" id="ARBA00022670"/>
    </source>
</evidence>
<dbReference type="SUPFAM" id="SSF54001">
    <property type="entry name" value="Cysteine proteinases"/>
    <property type="match status" value="1"/>
</dbReference>
<dbReference type="InterPro" id="IPR051202">
    <property type="entry name" value="Peptidase_C40"/>
</dbReference>
<accession>A0A9D2M901</accession>
<dbReference type="Proteomes" id="UP000824208">
    <property type="component" value="Unassembled WGS sequence"/>
</dbReference>
<evidence type="ECO:0000256" key="4">
    <source>
        <dbReference type="ARBA" id="ARBA00022807"/>
    </source>
</evidence>
<dbReference type="AlphaFoldDB" id="A0A9D2M901"/>
<dbReference type="InterPro" id="IPR038765">
    <property type="entry name" value="Papain-like_cys_pep_sf"/>
</dbReference>
<dbReference type="SUPFAM" id="SSF50044">
    <property type="entry name" value="SH3-domain"/>
    <property type="match status" value="1"/>
</dbReference>
<dbReference type="PANTHER" id="PTHR47053">
    <property type="entry name" value="MUREIN DD-ENDOPEPTIDASE MEPH-RELATED"/>
    <property type="match status" value="1"/>
</dbReference>
<sequence length="270" mass="29345">MHARITQARAPLLQAPPTQAGPPPEWVDEVLSGMEVEVLECRGRWRRVRTFYRYEGWLTEECLVCAPGWLARWREGRLGLVWPALAPVQSRPGRGRSVYVLPRGAVVLLPEEGEGPWRRVRLAGGEEGFLPAGSLRPLPAGPPEPTAQVREAVARSALDFLGCPYRWGGKTAFGIDCSGLASLSYLVHGVVIYRDARIQPGFPIRPVPLEALAAGDLLYFPGHMALYLGEGRYVHASGSAGAVVCSTLNPAGPGYRADLAEQITAVGRYL</sequence>
<keyword evidence="4" id="KW-0788">Thiol protease</keyword>
<dbReference type="InterPro" id="IPR036028">
    <property type="entry name" value="SH3-like_dom_sf"/>
</dbReference>
<dbReference type="Gene3D" id="3.90.1720.10">
    <property type="entry name" value="endopeptidase domain like (from Nostoc punctiforme)"/>
    <property type="match status" value="1"/>
</dbReference>
<evidence type="ECO:0000256" key="3">
    <source>
        <dbReference type="ARBA" id="ARBA00022801"/>
    </source>
</evidence>
<gene>
    <name evidence="6" type="ORF">H9714_00760</name>
</gene>
<proteinExistence type="inferred from homology"/>
<dbReference type="PANTHER" id="PTHR47053:SF1">
    <property type="entry name" value="MUREIN DD-ENDOPEPTIDASE MEPH-RELATED"/>
    <property type="match status" value="1"/>
</dbReference>
<evidence type="ECO:0000259" key="5">
    <source>
        <dbReference type="PROSITE" id="PS51935"/>
    </source>
</evidence>
<comment type="caution">
    <text evidence="6">The sequence shown here is derived from an EMBL/GenBank/DDBJ whole genome shotgun (WGS) entry which is preliminary data.</text>
</comment>